<evidence type="ECO:0000256" key="6">
    <source>
        <dbReference type="ARBA" id="ARBA00023157"/>
    </source>
</evidence>
<dbReference type="InterPro" id="IPR011013">
    <property type="entry name" value="Gal_mutarotase_sf_dom"/>
</dbReference>
<dbReference type="InterPro" id="IPR008979">
    <property type="entry name" value="Galactose-bd-like_sf"/>
</dbReference>
<evidence type="ECO:0000256" key="5">
    <source>
        <dbReference type="ARBA" id="ARBA00022729"/>
    </source>
</evidence>
<dbReference type="GO" id="GO:0045490">
    <property type="term" value="P:pectin catabolic process"/>
    <property type="evidence" value="ECO:0007669"/>
    <property type="project" value="TreeGrafter"/>
</dbReference>
<comment type="subcellular location">
    <subcellularLocation>
        <location evidence="2 11">Secreted</location>
    </subcellularLocation>
</comment>
<dbReference type="CDD" id="cd10320">
    <property type="entry name" value="RGL4_N"/>
    <property type="match status" value="1"/>
</dbReference>
<gene>
    <name evidence="15" type="ORF">M407DRAFT_228694</name>
</gene>
<keyword evidence="6" id="KW-1015">Disulfide bond</keyword>
<dbReference type="InterPro" id="IPR029413">
    <property type="entry name" value="RG-lyase_II"/>
</dbReference>
<dbReference type="GO" id="GO:0030246">
    <property type="term" value="F:carbohydrate binding"/>
    <property type="evidence" value="ECO:0007669"/>
    <property type="project" value="UniProtKB-UniRule"/>
</dbReference>
<dbReference type="GO" id="GO:0005576">
    <property type="term" value="C:extracellular region"/>
    <property type="evidence" value="ECO:0007669"/>
    <property type="project" value="UniProtKB-SubCell"/>
</dbReference>
<organism evidence="15 16">
    <name type="scientific">Tulasnella calospora MUT 4182</name>
    <dbReference type="NCBI Taxonomy" id="1051891"/>
    <lineage>
        <taxon>Eukaryota</taxon>
        <taxon>Fungi</taxon>
        <taxon>Dikarya</taxon>
        <taxon>Basidiomycota</taxon>
        <taxon>Agaricomycotina</taxon>
        <taxon>Agaricomycetes</taxon>
        <taxon>Cantharellales</taxon>
        <taxon>Tulasnellaceae</taxon>
        <taxon>Tulasnella</taxon>
    </lineage>
</organism>
<dbReference type="EMBL" id="KN822987">
    <property type="protein sequence ID" value="KIO29041.1"/>
    <property type="molecule type" value="Genomic_DNA"/>
</dbReference>
<protein>
    <recommendedName>
        <fullName evidence="11">Rhamnogalacturonate lyase</fullName>
        <ecNumber evidence="11">4.2.2.23</ecNumber>
    </recommendedName>
</protein>
<dbReference type="Proteomes" id="UP000054248">
    <property type="component" value="Unassembled WGS sequence"/>
</dbReference>
<keyword evidence="16" id="KW-1185">Reference proteome</keyword>
<evidence type="ECO:0000256" key="9">
    <source>
        <dbReference type="ARBA" id="ARBA00023316"/>
    </source>
</evidence>
<evidence type="ECO:0000256" key="4">
    <source>
        <dbReference type="ARBA" id="ARBA00022525"/>
    </source>
</evidence>
<feature type="domain" description="Rhamnogalacturonase B N-terminal" evidence="12">
    <location>
        <begin position="21"/>
        <end position="273"/>
    </location>
</feature>
<dbReference type="PANTHER" id="PTHR36574:SF1">
    <property type="entry name" value="RHAMNOGALACTURONATE LYASE-RELATED"/>
    <property type="match status" value="1"/>
</dbReference>
<dbReference type="GO" id="GO:0071555">
    <property type="term" value="P:cell wall organization"/>
    <property type="evidence" value="ECO:0007669"/>
    <property type="project" value="UniProtKB-UniRule"/>
</dbReference>
<dbReference type="HOGENOM" id="CLU_037882_1_1_1"/>
<accession>A0A0C3QMG8</accession>
<evidence type="ECO:0000256" key="3">
    <source>
        <dbReference type="ARBA" id="ARBA00010418"/>
    </source>
</evidence>
<reference evidence="15 16" key="1">
    <citation type="submission" date="2014-04" db="EMBL/GenBank/DDBJ databases">
        <authorList>
            <consortium name="DOE Joint Genome Institute"/>
            <person name="Kuo A."/>
            <person name="Girlanda M."/>
            <person name="Perotto S."/>
            <person name="Kohler A."/>
            <person name="Nagy L.G."/>
            <person name="Floudas D."/>
            <person name="Copeland A."/>
            <person name="Barry K.W."/>
            <person name="Cichocki N."/>
            <person name="Veneault-Fourrey C."/>
            <person name="LaButti K."/>
            <person name="Lindquist E.A."/>
            <person name="Lipzen A."/>
            <person name="Lundell T."/>
            <person name="Morin E."/>
            <person name="Murat C."/>
            <person name="Sun H."/>
            <person name="Tunlid A."/>
            <person name="Henrissat B."/>
            <person name="Grigoriev I.V."/>
            <person name="Hibbett D.S."/>
            <person name="Martin F."/>
            <person name="Nordberg H.P."/>
            <person name="Cantor M.N."/>
            <person name="Hua S.X."/>
        </authorList>
    </citation>
    <scope>NUCLEOTIDE SEQUENCE [LARGE SCALE GENOMIC DNA]</scope>
    <source>
        <strain evidence="15 16">MUT 4182</strain>
    </source>
</reference>
<feature type="signal peptide" evidence="11">
    <location>
        <begin position="1"/>
        <end position="19"/>
    </location>
</feature>
<dbReference type="Pfam" id="PF14686">
    <property type="entry name" value="fn3_3"/>
    <property type="match status" value="1"/>
</dbReference>
<dbReference type="STRING" id="1051891.A0A0C3QMG8"/>
<feature type="chain" id="PRO_5010009637" description="Rhamnogalacturonate lyase" evidence="11">
    <location>
        <begin position="20"/>
        <end position="553"/>
    </location>
</feature>
<evidence type="ECO:0000259" key="13">
    <source>
        <dbReference type="Pfam" id="PF14683"/>
    </source>
</evidence>
<evidence type="ECO:0000256" key="1">
    <source>
        <dbReference type="ARBA" id="ARBA00001324"/>
    </source>
</evidence>
<evidence type="ECO:0000256" key="8">
    <source>
        <dbReference type="ARBA" id="ARBA00023277"/>
    </source>
</evidence>
<evidence type="ECO:0000256" key="11">
    <source>
        <dbReference type="PIRNR" id="PIRNR011794"/>
    </source>
</evidence>
<dbReference type="FunFam" id="2.60.120.260:FF:000102">
    <property type="entry name" value="Rhamnogalacturonate lyase A"/>
    <property type="match status" value="1"/>
</dbReference>
<evidence type="ECO:0000313" key="16">
    <source>
        <dbReference type="Proteomes" id="UP000054248"/>
    </source>
</evidence>
<dbReference type="PIRSF" id="PIRSF011794">
    <property type="entry name" value="Rhamnogalacturonase_B"/>
    <property type="match status" value="1"/>
</dbReference>
<evidence type="ECO:0000256" key="10">
    <source>
        <dbReference type="ARBA" id="ARBA00023326"/>
    </source>
</evidence>
<evidence type="ECO:0000259" key="14">
    <source>
        <dbReference type="Pfam" id="PF14686"/>
    </source>
</evidence>
<comment type="catalytic activity">
    <reaction evidence="1 11">
        <text>Endotype eliminative cleavage of L-alpha-rhamnopyranosyl-(1-&gt;4)-alpha-D-galactopyranosyluronic acid bonds of rhamnogalacturonan I domains in ramified hairy regions of pectin leaving L-rhamnopyranose at the reducing end and 4-deoxy-4,5-unsaturated D-galactopyranosyluronic acid at the non-reducing end.</text>
        <dbReference type="EC" id="4.2.2.23"/>
    </reaction>
</comment>
<keyword evidence="10 11" id="KW-0624">Polysaccharide degradation</keyword>
<keyword evidence="8 11" id="KW-0119">Carbohydrate metabolism</keyword>
<feature type="domain" description="Rhamnogalacturonan lyase" evidence="13">
    <location>
        <begin position="368"/>
        <end position="531"/>
    </location>
</feature>
<dbReference type="AlphaFoldDB" id="A0A0C3QMG8"/>
<dbReference type="Gene3D" id="2.70.98.10">
    <property type="match status" value="1"/>
</dbReference>
<dbReference type="EC" id="4.2.2.23" evidence="11"/>
<dbReference type="Pfam" id="PF09284">
    <property type="entry name" value="RhgB_N"/>
    <property type="match status" value="1"/>
</dbReference>
<evidence type="ECO:0000313" key="15">
    <source>
        <dbReference type="EMBL" id="KIO29041.1"/>
    </source>
</evidence>
<proteinExistence type="inferred from homology"/>
<keyword evidence="5 11" id="KW-0732">Signal</keyword>
<dbReference type="InterPro" id="IPR013784">
    <property type="entry name" value="Carb-bd-like_fold"/>
</dbReference>
<dbReference type="SUPFAM" id="SSF49452">
    <property type="entry name" value="Starch-binding domain-like"/>
    <property type="match status" value="1"/>
</dbReference>
<dbReference type="Pfam" id="PF14683">
    <property type="entry name" value="CBM-like"/>
    <property type="match status" value="1"/>
</dbReference>
<dbReference type="InterPro" id="IPR016590">
    <property type="entry name" value="Rhamnogalacturonase_B"/>
</dbReference>
<evidence type="ECO:0000256" key="2">
    <source>
        <dbReference type="ARBA" id="ARBA00004613"/>
    </source>
</evidence>
<evidence type="ECO:0000256" key="7">
    <source>
        <dbReference type="ARBA" id="ARBA00023239"/>
    </source>
</evidence>
<dbReference type="Gene3D" id="2.60.40.1120">
    <property type="entry name" value="Carboxypeptidase-like, regulatory domain"/>
    <property type="match status" value="1"/>
</dbReference>
<keyword evidence="7 11" id="KW-0456">Lyase</keyword>
<dbReference type="Gene3D" id="2.60.120.260">
    <property type="entry name" value="Galactose-binding domain-like"/>
    <property type="match status" value="1"/>
</dbReference>
<reference evidence="16" key="2">
    <citation type="submission" date="2015-01" db="EMBL/GenBank/DDBJ databases">
        <title>Evolutionary Origins and Diversification of the Mycorrhizal Mutualists.</title>
        <authorList>
            <consortium name="DOE Joint Genome Institute"/>
            <consortium name="Mycorrhizal Genomics Consortium"/>
            <person name="Kohler A."/>
            <person name="Kuo A."/>
            <person name="Nagy L.G."/>
            <person name="Floudas D."/>
            <person name="Copeland A."/>
            <person name="Barry K.W."/>
            <person name="Cichocki N."/>
            <person name="Veneault-Fourrey C."/>
            <person name="LaButti K."/>
            <person name="Lindquist E.A."/>
            <person name="Lipzen A."/>
            <person name="Lundell T."/>
            <person name="Morin E."/>
            <person name="Murat C."/>
            <person name="Riley R."/>
            <person name="Ohm R."/>
            <person name="Sun H."/>
            <person name="Tunlid A."/>
            <person name="Henrissat B."/>
            <person name="Grigoriev I.V."/>
            <person name="Hibbett D.S."/>
            <person name="Martin F."/>
        </authorList>
    </citation>
    <scope>NUCLEOTIDE SEQUENCE [LARGE SCALE GENOMIC DNA]</scope>
    <source>
        <strain evidence="16">MUT 4182</strain>
    </source>
</reference>
<keyword evidence="4 11" id="KW-0964">Secreted</keyword>
<dbReference type="SUPFAM" id="SSF49785">
    <property type="entry name" value="Galactose-binding domain-like"/>
    <property type="match status" value="1"/>
</dbReference>
<name>A0A0C3QMG8_9AGAM</name>
<comment type="similarity">
    <text evidence="3 11">Belongs to the polysaccharide lyase 4 family.</text>
</comment>
<evidence type="ECO:0000259" key="12">
    <source>
        <dbReference type="Pfam" id="PF09284"/>
    </source>
</evidence>
<keyword evidence="9 11" id="KW-0961">Cell wall biogenesis/degradation</keyword>
<dbReference type="SUPFAM" id="SSF74650">
    <property type="entry name" value="Galactose mutarotase-like"/>
    <property type="match status" value="1"/>
</dbReference>
<dbReference type="InterPro" id="IPR015364">
    <property type="entry name" value="RhgB_N"/>
</dbReference>
<dbReference type="OrthoDB" id="114708at2759"/>
<dbReference type="InterPro" id="IPR029411">
    <property type="entry name" value="RG-lyase_III"/>
</dbReference>
<feature type="domain" description="Rhamnogalacturonan lyase" evidence="14">
    <location>
        <begin position="279"/>
        <end position="352"/>
    </location>
</feature>
<dbReference type="GO" id="GO:0102210">
    <property type="term" value="F:rhamnogalacturonan endolyase activity"/>
    <property type="evidence" value="ECO:0007669"/>
    <property type="project" value="UniProtKB-UniRule"/>
</dbReference>
<sequence length="553" mass="58373">MRFAILAAAFAALSPVARAAFGYTVSGSSYTIDTAAANAFTFTVSSASCDITSLHFYGTEYQYSATASHISSGLGSVSFSITTIGDYIKITCTTSTLTQYLVAHNGDSNIYMATYTTAEPSVGELRFIARLNSALLTTSAYPASYSGLGTAGAVEGSDVYYDSSGYTYSKFYSSVRFIDDQVHWVSTSDASVHVMPGNAYECSSGGPFHRDINTDKTSTSGAHNLYFYMNSGHAQTESFRQGLHGPYALVFSRSGIPDKSLDLSFFSSLSISGYVASSGRGTVKGTATGVSSSYQIVLHWYNSDVQYWVYASSSGAFTSPLMKPGTYTMVLYKNELPVATQTVTVTAGGTTTSNIASSSDPASTTPTWIIGEFDGRPTGFLNAALQERMHPSDVRMSAWGAVTYTVGSSSTSVFPMAQIKAVNNPTTIKFTLTSSQTGAATLRIGSTLAFAGGRPQVTVNSWLGPAPAAPVDLNSRGFTRGTYRGNNVIYEVSIPSGTLVSGTNYVYINVISGSSGDTFLSPNFVYDAVGLWTSGGSTTTTTTTTTSKTTTTT</sequence>
<dbReference type="PANTHER" id="PTHR36574">
    <property type="entry name" value="RHAMNOGALACTURONATE LYASE-RELATED"/>
    <property type="match status" value="1"/>
</dbReference>
<dbReference type="CDD" id="cd10317">
    <property type="entry name" value="RGL4_C"/>
    <property type="match status" value="1"/>
</dbReference>
<dbReference type="InterPro" id="IPR014718">
    <property type="entry name" value="GH-type_carb-bd"/>
</dbReference>